<name>A0A8H4AX60_GIGMA</name>
<dbReference type="Proteomes" id="UP000439903">
    <property type="component" value="Unassembled WGS sequence"/>
</dbReference>
<comment type="caution">
    <text evidence="2">The sequence shown here is derived from an EMBL/GenBank/DDBJ whole genome shotgun (WGS) entry which is preliminary data.</text>
</comment>
<protein>
    <submittedName>
        <fullName evidence="2">Uncharacterized protein</fullName>
    </submittedName>
</protein>
<keyword evidence="3" id="KW-1185">Reference proteome</keyword>
<reference evidence="2 3" key="1">
    <citation type="journal article" date="2019" name="Environ. Microbiol.">
        <title>At the nexus of three kingdoms: the genome of the mycorrhizal fungus Gigaspora margarita provides insights into plant, endobacterial and fungal interactions.</title>
        <authorList>
            <person name="Venice F."/>
            <person name="Ghignone S."/>
            <person name="Salvioli di Fossalunga A."/>
            <person name="Amselem J."/>
            <person name="Novero M."/>
            <person name="Xianan X."/>
            <person name="Sedzielewska Toro K."/>
            <person name="Morin E."/>
            <person name="Lipzen A."/>
            <person name="Grigoriev I.V."/>
            <person name="Henrissat B."/>
            <person name="Martin F.M."/>
            <person name="Bonfante P."/>
        </authorList>
    </citation>
    <scope>NUCLEOTIDE SEQUENCE [LARGE SCALE GENOMIC DNA]</scope>
    <source>
        <strain evidence="2 3">BEG34</strain>
    </source>
</reference>
<organism evidence="2 3">
    <name type="scientific">Gigaspora margarita</name>
    <dbReference type="NCBI Taxonomy" id="4874"/>
    <lineage>
        <taxon>Eukaryota</taxon>
        <taxon>Fungi</taxon>
        <taxon>Fungi incertae sedis</taxon>
        <taxon>Mucoromycota</taxon>
        <taxon>Glomeromycotina</taxon>
        <taxon>Glomeromycetes</taxon>
        <taxon>Diversisporales</taxon>
        <taxon>Gigasporaceae</taxon>
        <taxon>Gigaspora</taxon>
    </lineage>
</organism>
<dbReference type="EMBL" id="WTPW01000153">
    <property type="protein sequence ID" value="KAF0541365.1"/>
    <property type="molecule type" value="Genomic_DNA"/>
</dbReference>
<evidence type="ECO:0000313" key="3">
    <source>
        <dbReference type="Proteomes" id="UP000439903"/>
    </source>
</evidence>
<evidence type="ECO:0000256" key="1">
    <source>
        <dbReference type="SAM" id="MobiDB-lite"/>
    </source>
</evidence>
<sequence length="71" mass="8075">MEFCNNYYQNDISIKKDIPKEWGQEIERGLKTVDVKLIINGIDFEDVNQAGSSSCHSQNLSPKEVGFPSRL</sequence>
<accession>A0A8H4AX60</accession>
<feature type="compositionally biased region" description="Polar residues" evidence="1">
    <location>
        <begin position="49"/>
        <end position="61"/>
    </location>
</feature>
<dbReference type="AlphaFoldDB" id="A0A8H4AX60"/>
<gene>
    <name evidence="2" type="ORF">F8M41_005527</name>
</gene>
<proteinExistence type="predicted"/>
<feature type="region of interest" description="Disordered" evidence="1">
    <location>
        <begin position="49"/>
        <end position="71"/>
    </location>
</feature>
<evidence type="ECO:0000313" key="2">
    <source>
        <dbReference type="EMBL" id="KAF0541365.1"/>
    </source>
</evidence>